<dbReference type="Proteomes" id="UP000003100">
    <property type="component" value="Unassembled WGS sequence"/>
</dbReference>
<comment type="caution">
    <text evidence="1">The sequence shown here is derived from an EMBL/GenBank/DDBJ whole genome shotgun (WGS) entry which is preliminary data.</text>
</comment>
<evidence type="ECO:0000313" key="2">
    <source>
        <dbReference type="Proteomes" id="UP000003100"/>
    </source>
</evidence>
<dbReference type="AlphaFoldDB" id="C0CNI8"/>
<dbReference type="EMBL" id="ACBZ01000129">
    <property type="protein sequence ID" value="EEG48664.1"/>
    <property type="molecule type" value="Genomic_DNA"/>
</dbReference>
<dbReference type="PATRIC" id="fig|476272.21.peg.1861"/>
<proteinExistence type="predicted"/>
<keyword evidence="2" id="KW-1185">Reference proteome</keyword>
<reference evidence="1 2" key="1">
    <citation type="submission" date="2009-01" db="EMBL/GenBank/DDBJ databases">
        <authorList>
            <person name="Fulton L."/>
            <person name="Clifton S."/>
            <person name="Fulton B."/>
            <person name="Xu J."/>
            <person name="Minx P."/>
            <person name="Pepin K.H."/>
            <person name="Johnson M."/>
            <person name="Bhonagiri V."/>
            <person name="Nash W.E."/>
            <person name="Mardis E.R."/>
            <person name="Wilson R.K."/>
        </authorList>
    </citation>
    <scope>NUCLEOTIDE SEQUENCE [LARGE SCALE GENOMIC DNA]</scope>
    <source>
        <strain evidence="2">DSM 10507 / JCM 14656 / S5a33</strain>
    </source>
</reference>
<accession>C0CNI8</accession>
<evidence type="ECO:0000313" key="1">
    <source>
        <dbReference type="EMBL" id="EEG48664.1"/>
    </source>
</evidence>
<organism evidence="1 2">
    <name type="scientific">Blautia hydrogenotrophica (strain DSM 10507 / JCM 14656 / S5a33)</name>
    <name type="common">Ruminococcus hydrogenotrophicus</name>
    <dbReference type="NCBI Taxonomy" id="476272"/>
    <lineage>
        <taxon>Bacteria</taxon>
        <taxon>Bacillati</taxon>
        <taxon>Bacillota</taxon>
        <taxon>Clostridia</taxon>
        <taxon>Lachnospirales</taxon>
        <taxon>Lachnospiraceae</taxon>
        <taxon>Blautia</taxon>
    </lineage>
</organism>
<protein>
    <submittedName>
        <fullName evidence="1">Uncharacterized protein</fullName>
    </submittedName>
</protein>
<dbReference type="HOGENOM" id="CLU_2822500_0_0_9"/>
<reference evidence="1 2" key="2">
    <citation type="submission" date="2009-02" db="EMBL/GenBank/DDBJ databases">
        <title>Draft genome sequence of Blautia hydrogenotrophica DSM 10507 (Ruminococcus hydrogenotrophicus DSM 10507).</title>
        <authorList>
            <person name="Sudarsanam P."/>
            <person name="Ley R."/>
            <person name="Guruge J."/>
            <person name="Turnbaugh P.J."/>
            <person name="Mahowald M."/>
            <person name="Liep D."/>
            <person name="Gordon J."/>
        </authorList>
    </citation>
    <scope>NUCLEOTIDE SEQUENCE [LARGE SCALE GENOMIC DNA]</scope>
    <source>
        <strain evidence="2">DSM 10507 / JCM 14656 / S5a33</strain>
    </source>
</reference>
<name>C0CNI8_BLAHS</name>
<gene>
    <name evidence="1" type="ORF">RUMHYD_02431</name>
</gene>
<sequence length="66" mass="7747">MRETIAPEGVLSYRKAPTHIIDGKCEKLPQGFQRIGKKKVIKLNFVELKRKERYNRGTIYIEKICL</sequence>